<sequence>MPLVGGFSRGSCTAFPPALSFRRCSILTSFNPYWLSRPRRAAPECKSGENLEILEKTHRPAASSDTEETTRDSNKEPRWLSGFTARLPPWRTGFDHRPGNSRIFAYRNRAGCCCWSAGFLGVLPFPSPFHSGAAPYLPQSPHLFTSLSSSLFQTILGILDFGSLGGVASGLGGRSFSLFVCIRCRRSISPDASRSSLGVALRSKQAVQSGSTPSSWQIVRSSWQIVRSSWQIVRSSWQIVRSSGGSEVSVQCNYRSTSRTCCRQPVKLTRQFGRVLNCEPAGAPKFQGTSRGLSASRRIFLHLLQLGTSGSNFDVPSTFPVDREIYKYGKFPRLQEGVVLPLLRDEVSNWNCDTLCTSNPASKSGFTSAILMLSSVLQLAVVQPRHIPPPTRNGETRDIRGKYDPWKTRNVKQWKIEIRMVGPEIKHRSSRTGNETFSFASTLALIAILLHFLELAESVKLVENITCSQIVDKAYNANKPINSQWMRKYDSIRAEVWFTRGTDGYTFKNGSSPGEIKHTSRGSRGVVAVRLIAPPIMANRVRSPAKSLGFSQVRYVAVVALADGFRGIFSPPPPNPLPIIGILSLLHLHLVSSSPALQDPVFSTQIVHPEMGHESSHDVGKVKSPRGIDQLCSSADRMKLKNSS</sequence>
<organism evidence="2 3">
    <name type="scientific">Dryococelus australis</name>
    <dbReference type="NCBI Taxonomy" id="614101"/>
    <lineage>
        <taxon>Eukaryota</taxon>
        <taxon>Metazoa</taxon>
        <taxon>Ecdysozoa</taxon>
        <taxon>Arthropoda</taxon>
        <taxon>Hexapoda</taxon>
        <taxon>Insecta</taxon>
        <taxon>Pterygota</taxon>
        <taxon>Neoptera</taxon>
        <taxon>Polyneoptera</taxon>
        <taxon>Phasmatodea</taxon>
        <taxon>Verophasmatodea</taxon>
        <taxon>Anareolatae</taxon>
        <taxon>Phasmatidae</taxon>
        <taxon>Eurycanthinae</taxon>
        <taxon>Dryococelus</taxon>
    </lineage>
</organism>
<comment type="caution">
    <text evidence="2">The sequence shown here is derived from an EMBL/GenBank/DDBJ whole genome shotgun (WGS) entry which is preliminary data.</text>
</comment>
<gene>
    <name evidence="2" type="ORF">PR048_021404</name>
</gene>
<proteinExistence type="predicted"/>
<protein>
    <submittedName>
        <fullName evidence="2">Uncharacterized protein</fullName>
    </submittedName>
</protein>
<accession>A0ABQ9GY41</accession>
<name>A0ABQ9GY41_9NEOP</name>
<feature type="non-terminal residue" evidence="2">
    <location>
        <position position="644"/>
    </location>
</feature>
<evidence type="ECO:0000256" key="1">
    <source>
        <dbReference type="SAM" id="MobiDB-lite"/>
    </source>
</evidence>
<evidence type="ECO:0000313" key="3">
    <source>
        <dbReference type="Proteomes" id="UP001159363"/>
    </source>
</evidence>
<keyword evidence="3" id="KW-1185">Reference proteome</keyword>
<dbReference type="EMBL" id="JARBHB010000008">
    <property type="protein sequence ID" value="KAJ8876954.1"/>
    <property type="molecule type" value="Genomic_DNA"/>
</dbReference>
<reference evidence="2 3" key="1">
    <citation type="submission" date="2023-02" db="EMBL/GenBank/DDBJ databases">
        <title>LHISI_Scaffold_Assembly.</title>
        <authorList>
            <person name="Stuart O.P."/>
            <person name="Cleave R."/>
            <person name="Magrath M.J.L."/>
            <person name="Mikheyev A.S."/>
        </authorList>
    </citation>
    <scope>NUCLEOTIDE SEQUENCE [LARGE SCALE GENOMIC DNA]</scope>
    <source>
        <strain evidence="2">Daus_M_001</strain>
        <tissue evidence="2">Leg muscle</tissue>
    </source>
</reference>
<feature type="region of interest" description="Disordered" evidence="1">
    <location>
        <begin position="56"/>
        <end position="76"/>
    </location>
</feature>
<dbReference type="Proteomes" id="UP001159363">
    <property type="component" value="Chromosome 7"/>
</dbReference>
<evidence type="ECO:0000313" key="2">
    <source>
        <dbReference type="EMBL" id="KAJ8876954.1"/>
    </source>
</evidence>